<gene>
    <name evidence="1" type="ORF">J2X09_002093</name>
</gene>
<proteinExistence type="predicted"/>
<dbReference type="RefSeq" id="WP_204733361.1">
    <property type="nucleotide sequence ID" value="NZ_JAVDWE010000005.1"/>
</dbReference>
<keyword evidence="2" id="KW-1185">Reference proteome</keyword>
<accession>A0ABU1VA87</accession>
<dbReference type="Proteomes" id="UP001265550">
    <property type="component" value="Unassembled WGS sequence"/>
</dbReference>
<name>A0ABU1VA87_9BURK</name>
<protein>
    <submittedName>
        <fullName evidence="1">Uncharacterized protein</fullName>
    </submittedName>
</protein>
<sequence>MIELLKSYFQTPQFPAGARVNRLYKGSLDRVDGRVVAHTDEGVLVEWPRNGSGWEQPGALCLQG</sequence>
<organism evidence="1 2">
    <name type="scientific">Hydrogenophaga laconesensis</name>
    <dbReference type="NCBI Taxonomy" id="1805971"/>
    <lineage>
        <taxon>Bacteria</taxon>
        <taxon>Pseudomonadati</taxon>
        <taxon>Pseudomonadota</taxon>
        <taxon>Betaproteobacteria</taxon>
        <taxon>Burkholderiales</taxon>
        <taxon>Comamonadaceae</taxon>
        <taxon>Hydrogenophaga</taxon>
    </lineage>
</organism>
<dbReference type="EMBL" id="JAVDWE010000005">
    <property type="protein sequence ID" value="MDR7094352.1"/>
    <property type="molecule type" value="Genomic_DNA"/>
</dbReference>
<comment type="caution">
    <text evidence="1">The sequence shown here is derived from an EMBL/GenBank/DDBJ whole genome shotgun (WGS) entry which is preliminary data.</text>
</comment>
<evidence type="ECO:0000313" key="1">
    <source>
        <dbReference type="EMBL" id="MDR7094352.1"/>
    </source>
</evidence>
<reference evidence="1 2" key="1">
    <citation type="submission" date="2023-07" db="EMBL/GenBank/DDBJ databases">
        <title>Sorghum-associated microbial communities from plants grown in Nebraska, USA.</title>
        <authorList>
            <person name="Schachtman D."/>
        </authorList>
    </citation>
    <scope>NUCLEOTIDE SEQUENCE [LARGE SCALE GENOMIC DNA]</scope>
    <source>
        <strain evidence="1 2">BE240</strain>
    </source>
</reference>
<evidence type="ECO:0000313" key="2">
    <source>
        <dbReference type="Proteomes" id="UP001265550"/>
    </source>
</evidence>